<dbReference type="InterPro" id="IPR003593">
    <property type="entry name" value="AAA+_ATPase"/>
</dbReference>
<keyword evidence="3" id="KW-0067">ATP-binding</keyword>
<evidence type="ECO:0000256" key="1">
    <source>
        <dbReference type="ARBA" id="ARBA00022448"/>
    </source>
</evidence>
<dbReference type="InterPro" id="IPR003439">
    <property type="entry name" value="ABC_transporter-like_ATP-bd"/>
</dbReference>
<comment type="caution">
    <text evidence="6">The sequence shown here is derived from an EMBL/GenBank/DDBJ whole genome shotgun (WGS) entry which is preliminary data.</text>
</comment>
<accession>A0ABQ6HT63</accession>
<evidence type="ECO:0000313" key="7">
    <source>
        <dbReference type="Proteomes" id="UP001157109"/>
    </source>
</evidence>
<keyword evidence="2" id="KW-0547">Nucleotide-binding</keyword>
<feature type="domain" description="ABC transporter" evidence="5">
    <location>
        <begin position="81"/>
        <end position="318"/>
    </location>
</feature>
<dbReference type="Proteomes" id="UP001157109">
    <property type="component" value="Unassembled WGS sequence"/>
</dbReference>
<dbReference type="PANTHER" id="PTHR24220">
    <property type="entry name" value="IMPORT ATP-BINDING PROTEIN"/>
    <property type="match status" value="1"/>
</dbReference>
<evidence type="ECO:0000256" key="4">
    <source>
        <dbReference type="SAM" id="MobiDB-lite"/>
    </source>
</evidence>
<evidence type="ECO:0000259" key="5">
    <source>
        <dbReference type="PROSITE" id="PS50893"/>
    </source>
</evidence>
<dbReference type="InterPro" id="IPR015854">
    <property type="entry name" value="ABC_transpr_LolD-like"/>
</dbReference>
<keyword evidence="7" id="KW-1185">Reference proteome</keyword>
<dbReference type="Gene3D" id="3.40.50.300">
    <property type="entry name" value="P-loop containing nucleotide triphosphate hydrolases"/>
    <property type="match status" value="1"/>
</dbReference>
<dbReference type="SUPFAM" id="SSF52540">
    <property type="entry name" value="P-loop containing nucleoside triphosphate hydrolases"/>
    <property type="match status" value="1"/>
</dbReference>
<protein>
    <recommendedName>
        <fullName evidence="5">ABC transporter domain-containing protein</fullName>
    </recommendedName>
</protein>
<feature type="compositionally biased region" description="Low complexity" evidence="4">
    <location>
        <begin position="54"/>
        <end position="65"/>
    </location>
</feature>
<dbReference type="SMART" id="SM00382">
    <property type="entry name" value="AAA"/>
    <property type="match status" value="1"/>
</dbReference>
<dbReference type="InterPro" id="IPR027417">
    <property type="entry name" value="P-loop_NTPase"/>
</dbReference>
<reference evidence="7" key="1">
    <citation type="journal article" date="2019" name="Int. J. Syst. Evol. Microbiol.">
        <title>The Global Catalogue of Microorganisms (GCM) 10K type strain sequencing project: providing services to taxonomists for standard genome sequencing and annotation.</title>
        <authorList>
            <consortium name="The Broad Institute Genomics Platform"/>
            <consortium name="The Broad Institute Genome Sequencing Center for Infectious Disease"/>
            <person name="Wu L."/>
            <person name="Ma J."/>
        </authorList>
    </citation>
    <scope>NUCLEOTIDE SEQUENCE [LARGE SCALE GENOMIC DNA]</scope>
    <source>
        <strain evidence="7">NBRC 105830</strain>
    </source>
</reference>
<name>A0ABQ6HT63_9MICO</name>
<dbReference type="Pfam" id="PF00005">
    <property type="entry name" value="ABC_tran"/>
    <property type="match status" value="1"/>
</dbReference>
<gene>
    <name evidence="6" type="ORF">GCM10025862_27550</name>
</gene>
<feature type="region of interest" description="Disordered" evidence="4">
    <location>
        <begin position="13"/>
        <end position="78"/>
    </location>
</feature>
<dbReference type="CDD" id="cd03255">
    <property type="entry name" value="ABC_MJ0796_LolCDE_FtsE"/>
    <property type="match status" value="1"/>
</dbReference>
<sequence>MRPATVGCMGLFQRRSQGRHARGNTPVDPVVPPRPVNPRERAGDAQAVDAKAVATPATQPAQPAQPARPPRQPRPIGPAAAATRDLTKIYGQGDAEVRALDGVSIDFEQGRFTAVMGPSGSGKSTLMHCAAGLDAPTAGEVRIGDVEIGALKDKDLTELRRDRVGFIFQAFNLIPTLTAHENITLPVAIAGRQPDQEWYDTVIDTVGLRDRLEHKPSELSGGQQQRVACARALVSKPQIIFADEPTGNLDSTSGAEVLGFLRRSVDEFEQTIVMVTHDAVAASYTDRVVFLADGQIVDELLEPTREEVLRTMAHLDETVRARRVGATATGV</sequence>
<evidence type="ECO:0000256" key="2">
    <source>
        <dbReference type="ARBA" id="ARBA00022741"/>
    </source>
</evidence>
<dbReference type="EMBL" id="BSUJ01000001">
    <property type="protein sequence ID" value="GMA20734.1"/>
    <property type="molecule type" value="Genomic_DNA"/>
</dbReference>
<dbReference type="PROSITE" id="PS50893">
    <property type="entry name" value="ABC_TRANSPORTER_2"/>
    <property type="match status" value="1"/>
</dbReference>
<dbReference type="PANTHER" id="PTHR24220:SF685">
    <property type="entry name" value="ABC TRANSPORTER RELATED"/>
    <property type="match status" value="1"/>
</dbReference>
<evidence type="ECO:0000256" key="3">
    <source>
        <dbReference type="ARBA" id="ARBA00022840"/>
    </source>
</evidence>
<dbReference type="InterPro" id="IPR017911">
    <property type="entry name" value="MacB-like_ATP-bd"/>
</dbReference>
<proteinExistence type="predicted"/>
<feature type="compositionally biased region" description="Pro residues" evidence="4">
    <location>
        <begin position="66"/>
        <end position="76"/>
    </location>
</feature>
<evidence type="ECO:0000313" key="6">
    <source>
        <dbReference type="EMBL" id="GMA20734.1"/>
    </source>
</evidence>
<keyword evidence="1" id="KW-0813">Transport</keyword>
<organism evidence="6 7">
    <name type="scientific">Arsenicicoccus piscis</name>
    <dbReference type="NCBI Taxonomy" id="673954"/>
    <lineage>
        <taxon>Bacteria</taxon>
        <taxon>Bacillati</taxon>
        <taxon>Actinomycetota</taxon>
        <taxon>Actinomycetes</taxon>
        <taxon>Micrococcales</taxon>
        <taxon>Intrasporangiaceae</taxon>
        <taxon>Arsenicicoccus</taxon>
    </lineage>
</organism>